<comment type="caution">
    <text evidence="1">The sequence shown here is derived from an EMBL/GenBank/DDBJ whole genome shotgun (WGS) entry which is preliminary data.</text>
</comment>
<dbReference type="RefSeq" id="WP_203656000.1">
    <property type="nucleotide sequence ID" value="NZ_BAAAZM010000003.1"/>
</dbReference>
<evidence type="ECO:0000313" key="2">
    <source>
        <dbReference type="Proteomes" id="UP000612808"/>
    </source>
</evidence>
<sequence length="203" mass="22198">MTTPPEPADGTTARREPPAELVAEIDGTLIGDPDGYVPGEAVRGVWRVGADGRLTGEFEPNPRYGTVQDDFTALTDGGHWLDWLGDDPAAALRQSVAEILDEQVPGAAVRWMRITEEPRYLTAGRRRPEDPDRIVVTRAALAAPFAVGVDSPDRFDVLWGVHSIAVAGLDRPDGATSRVWFDLWTDADTAEEQLRERITTLDP</sequence>
<gene>
    <name evidence="1" type="ORF">Aru02nite_15410</name>
</gene>
<keyword evidence="2" id="KW-1185">Reference proteome</keyword>
<reference evidence="1" key="1">
    <citation type="submission" date="2021-01" db="EMBL/GenBank/DDBJ databases">
        <title>Whole genome shotgun sequence of Actinocatenispora rupis NBRC 107355.</title>
        <authorList>
            <person name="Komaki H."/>
            <person name="Tamura T."/>
        </authorList>
    </citation>
    <scope>NUCLEOTIDE SEQUENCE</scope>
    <source>
        <strain evidence="1">NBRC 107355</strain>
    </source>
</reference>
<name>A0A8J3J275_9ACTN</name>
<evidence type="ECO:0000313" key="1">
    <source>
        <dbReference type="EMBL" id="GID10652.1"/>
    </source>
</evidence>
<dbReference type="AlphaFoldDB" id="A0A8J3J275"/>
<proteinExistence type="predicted"/>
<dbReference type="EMBL" id="BOMB01000008">
    <property type="protein sequence ID" value="GID10652.1"/>
    <property type="molecule type" value="Genomic_DNA"/>
</dbReference>
<dbReference type="Proteomes" id="UP000612808">
    <property type="component" value="Unassembled WGS sequence"/>
</dbReference>
<organism evidence="1 2">
    <name type="scientific">Actinocatenispora rupis</name>
    <dbReference type="NCBI Taxonomy" id="519421"/>
    <lineage>
        <taxon>Bacteria</taxon>
        <taxon>Bacillati</taxon>
        <taxon>Actinomycetota</taxon>
        <taxon>Actinomycetes</taxon>
        <taxon>Micromonosporales</taxon>
        <taxon>Micromonosporaceae</taxon>
        <taxon>Actinocatenispora</taxon>
    </lineage>
</organism>
<protein>
    <submittedName>
        <fullName evidence="1">Uncharacterized protein</fullName>
    </submittedName>
</protein>
<accession>A0A8J3J275</accession>